<evidence type="ECO:0000256" key="5">
    <source>
        <dbReference type="SAM" id="Phobius"/>
    </source>
</evidence>
<name>A0A3B5K2X8_TAKRU</name>
<dbReference type="RefSeq" id="XP_011608743.1">
    <property type="nucleotide sequence ID" value="XM_011610441.2"/>
</dbReference>
<dbReference type="PANTHER" id="PTHR11471:SF57">
    <property type="entry name" value="CD154"/>
    <property type="match status" value="1"/>
</dbReference>
<reference evidence="7" key="3">
    <citation type="submission" date="2025-09" db="UniProtKB">
        <authorList>
            <consortium name="Ensembl"/>
        </authorList>
    </citation>
    <scope>IDENTIFICATION</scope>
</reference>
<evidence type="ECO:0000313" key="8">
    <source>
        <dbReference type="Proteomes" id="UP000005226"/>
    </source>
</evidence>
<keyword evidence="5" id="KW-0812">Transmembrane</keyword>
<evidence type="ECO:0000256" key="2">
    <source>
        <dbReference type="ARBA" id="ARBA00008670"/>
    </source>
</evidence>
<dbReference type="FunCoup" id="A0A3B5K2X8">
    <property type="interactions" value="969"/>
</dbReference>
<evidence type="ECO:0000259" key="6">
    <source>
        <dbReference type="PROSITE" id="PS50049"/>
    </source>
</evidence>
<dbReference type="OMA" id="QLSVWVQ"/>
<feature type="domain" description="THD" evidence="6">
    <location>
        <begin position="88"/>
        <end position="232"/>
    </location>
</feature>
<feature type="transmembrane region" description="Helical" evidence="5">
    <location>
        <begin position="39"/>
        <end position="61"/>
    </location>
</feature>
<dbReference type="InterPro" id="IPR008983">
    <property type="entry name" value="Tumour_necrosis_fac-like_dom"/>
</dbReference>
<dbReference type="AlphaFoldDB" id="A0A3B5K2X8"/>
<dbReference type="Ensembl" id="ENSTRUT00000054422.2">
    <property type="protein sequence ID" value="ENSTRUP00000049751.1"/>
    <property type="gene ID" value="ENSTRUG00000021595.2"/>
</dbReference>
<dbReference type="GeneID" id="101068020"/>
<dbReference type="InterPro" id="IPR006052">
    <property type="entry name" value="TNF_dom"/>
</dbReference>
<dbReference type="GO" id="GO:0005164">
    <property type="term" value="F:tumor necrosis factor receptor binding"/>
    <property type="evidence" value="ECO:0007669"/>
    <property type="project" value="InterPro"/>
</dbReference>
<protein>
    <submittedName>
        <fullName evidence="7">CD40 ligand</fullName>
    </submittedName>
</protein>
<dbReference type="SMART" id="SM00207">
    <property type="entry name" value="TNF"/>
    <property type="match status" value="1"/>
</dbReference>
<dbReference type="PROSITE" id="PS50049">
    <property type="entry name" value="THD_2"/>
    <property type="match status" value="1"/>
</dbReference>
<dbReference type="Pfam" id="PF00229">
    <property type="entry name" value="TNF"/>
    <property type="match status" value="1"/>
</dbReference>
<dbReference type="Gene3D" id="2.60.120.40">
    <property type="match status" value="1"/>
</dbReference>
<keyword evidence="5" id="KW-1133">Transmembrane helix</keyword>
<evidence type="ECO:0000313" key="7">
    <source>
        <dbReference type="Ensembl" id="ENSTRUP00000049751.1"/>
    </source>
</evidence>
<keyword evidence="8" id="KW-1185">Reference proteome</keyword>
<dbReference type="GO" id="GO:0016020">
    <property type="term" value="C:membrane"/>
    <property type="evidence" value="ECO:0007669"/>
    <property type="project" value="UniProtKB-SubCell"/>
</dbReference>
<dbReference type="OrthoDB" id="8667946at2759"/>
<dbReference type="SUPFAM" id="SSF49842">
    <property type="entry name" value="TNF-like"/>
    <property type="match status" value="1"/>
</dbReference>
<sequence>MINTYQTSLAPPPVPPRLSRPQSVLVPMPLPSQGRSKPLILVTLMLLQFLLTVGGFVYLYYNGKLDKMSPEAAAGYVSLEKEMTARRIVARMMVKKRTRTDEKPNYLQWDIKHSFRRDISYYHNIWLTVQQPGDYYVYSRVTFSKGSPRMPLASKVKLRKNETVQAEKTVMQAFCSLTDRVDDSGASVPHLCTATQGDVIALESGNQLSVWVQDFTLVNYEAGATTFGMYKL</sequence>
<evidence type="ECO:0000256" key="3">
    <source>
        <dbReference type="ARBA" id="ARBA00022514"/>
    </source>
</evidence>
<dbReference type="PANTHER" id="PTHR11471">
    <property type="entry name" value="TUMOR NECROSIS FACTOR FAMILY MEMBER"/>
    <property type="match status" value="1"/>
</dbReference>
<dbReference type="GeneTree" id="ENSGT00510000051633"/>
<reference evidence="7 8" key="1">
    <citation type="journal article" date="2011" name="Genome Biol. Evol.">
        <title>Integration of the genetic map and genome assembly of fugu facilitates insights into distinct features of genome evolution in teleosts and mammals.</title>
        <authorList>
            <person name="Kai W."/>
            <person name="Kikuchi K."/>
            <person name="Tohari S."/>
            <person name="Chew A.K."/>
            <person name="Tay A."/>
            <person name="Fujiwara A."/>
            <person name="Hosoya S."/>
            <person name="Suetake H."/>
            <person name="Naruse K."/>
            <person name="Brenner S."/>
            <person name="Suzuki Y."/>
            <person name="Venkatesh B."/>
        </authorList>
    </citation>
    <scope>NUCLEOTIDE SEQUENCE [LARGE SCALE GENOMIC DNA]</scope>
</reference>
<dbReference type="GO" id="GO:0005125">
    <property type="term" value="F:cytokine activity"/>
    <property type="evidence" value="ECO:0007669"/>
    <property type="project" value="UniProtKB-KW"/>
</dbReference>
<evidence type="ECO:0000256" key="4">
    <source>
        <dbReference type="ARBA" id="ARBA00023136"/>
    </source>
</evidence>
<dbReference type="InParanoid" id="A0A3B5K2X8"/>
<comment type="subcellular location">
    <subcellularLocation>
        <location evidence="1">Membrane</location>
    </subcellularLocation>
</comment>
<dbReference type="GO" id="GO:0006955">
    <property type="term" value="P:immune response"/>
    <property type="evidence" value="ECO:0007669"/>
    <property type="project" value="InterPro"/>
</dbReference>
<evidence type="ECO:0000256" key="1">
    <source>
        <dbReference type="ARBA" id="ARBA00004370"/>
    </source>
</evidence>
<dbReference type="CTD" id="959"/>
<reference evidence="7" key="2">
    <citation type="submission" date="2025-08" db="UniProtKB">
        <authorList>
            <consortium name="Ensembl"/>
        </authorList>
    </citation>
    <scope>IDENTIFICATION</scope>
</reference>
<comment type="similarity">
    <text evidence="2">Belongs to the tumor necrosis factor family.</text>
</comment>
<proteinExistence type="inferred from homology"/>
<organism evidence="7 8">
    <name type="scientific">Takifugu rubripes</name>
    <name type="common">Japanese pufferfish</name>
    <name type="synonym">Fugu rubripes</name>
    <dbReference type="NCBI Taxonomy" id="31033"/>
    <lineage>
        <taxon>Eukaryota</taxon>
        <taxon>Metazoa</taxon>
        <taxon>Chordata</taxon>
        <taxon>Craniata</taxon>
        <taxon>Vertebrata</taxon>
        <taxon>Euteleostomi</taxon>
        <taxon>Actinopterygii</taxon>
        <taxon>Neopterygii</taxon>
        <taxon>Teleostei</taxon>
        <taxon>Neoteleostei</taxon>
        <taxon>Acanthomorphata</taxon>
        <taxon>Eupercaria</taxon>
        <taxon>Tetraodontiformes</taxon>
        <taxon>Tetradontoidea</taxon>
        <taxon>Tetraodontidae</taxon>
        <taxon>Takifugu</taxon>
    </lineage>
</organism>
<dbReference type="GO" id="GO:0005615">
    <property type="term" value="C:extracellular space"/>
    <property type="evidence" value="ECO:0007669"/>
    <property type="project" value="UniProtKB-KW"/>
</dbReference>
<gene>
    <name evidence="7" type="primary">cd40lg</name>
</gene>
<dbReference type="Proteomes" id="UP000005226">
    <property type="component" value="Chromosome 14"/>
</dbReference>
<dbReference type="STRING" id="31033.ENSTRUP00000049751"/>
<keyword evidence="3" id="KW-0202">Cytokine</keyword>
<accession>A0A3B5K2X8</accession>
<keyword evidence="4 5" id="KW-0472">Membrane</keyword>
<dbReference type="KEGG" id="tru:101068020"/>